<proteinExistence type="predicted"/>
<dbReference type="EMBL" id="AP024169">
    <property type="protein sequence ID" value="BCN30113.1"/>
    <property type="molecule type" value="Genomic_DNA"/>
</dbReference>
<accession>A0A7R7IDK6</accession>
<sequence length="118" mass="13148">MVNEIYDQLKCPKTLEELHQRLGELGLKWNKAQVELFLSMDKSILKIGNTFSVGEISTKDTILEIIEKTIGEKPMIPIKKVLENIPIDTVASAEKILKVALNSGKYISPNGAVLKKVN</sequence>
<gene>
    <name evidence="1" type="ORF">bsdtb5_14080</name>
</gene>
<dbReference type="Proteomes" id="UP000595897">
    <property type="component" value="Chromosome"/>
</dbReference>
<dbReference type="RefSeq" id="WP_271715359.1">
    <property type="nucleotide sequence ID" value="NZ_AP024169.1"/>
</dbReference>
<evidence type="ECO:0000313" key="2">
    <source>
        <dbReference type="Proteomes" id="UP000595897"/>
    </source>
</evidence>
<protein>
    <submittedName>
        <fullName evidence="1">Uncharacterized protein</fullName>
    </submittedName>
</protein>
<dbReference type="KEGG" id="ahb:bsdtb5_14080"/>
<evidence type="ECO:0000313" key="1">
    <source>
        <dbReference type="EMBL" id="BCN30113.1"/>
    </source>
</evidence>
<organism evidence="1 2">
    <name type="scientific">Anaeromicropila herbilytica</name>
    <dbReference type="NCBI Taxonomy" id="2785025"/>
    <lineage>
        <taxon>Bacteria</taxon>
        <taxon>Bacillati</taxon>
        <taxon>Bacillota</taxon>
        <taxon>Clostridia</taxon>
        <taxon>Lachnospirales</taxon>
        <taxon>Lachnospiraceae</taxon>
        <taxon>Anaeromicropila</taxon>
    </lineage>
</organism>
<reference evidence="1 2" key="1">
    <citation type="submission" date="2020-11" db="EMBL/GenBank/DDBJ databases">
        <title>Draft genome sequencing of a Lachnospiraceae strain isolated from anoxic soil subjected to BSD treatment.</title>
        <authorList>
            <person name="Uek A."/>
            <person name="Tonouchi A."/>
        </authorList>
    </citation>
    <scope>NUCLEOTIDE SEQUENCE [LARGE SCALE GENOMIC DNA]</scope>
    <source>
        <strain evidence="1 2">TB5</strain>
    </source>
</reference>
<keyword evidence="2" id="KW-1185">Reference proteome</keyword>
<name>A0A7R7IDK6_9FIRM</name>
<dbReference type="AlphaFoldDB" id="A0A7R7IDK6"/>